<dbReference type="InterPro" id="IPR013103">
    <property type="entry name" value="RVT_2"/>
</dbReference>
<proteinExistence type="predicted"/>
<sequence>MGTEFNAIKKCGTWSLVEYSPSMNVLSNKWVYKIKKKSDGSIKRYKARLVANGFHQQEGLDYSEMFSPVVKHTTIRVDLALALHQSWPIRQLDVQNAFLHGHLTEEVYMCQPRGFEDPMFPNHVCKLHRSLYGLKQAPRAWFQRFSDYLEDLGFVGSRADYSLFTYHHNSITILLLIYVDGILLTSNSESHLLKLITDLGHFFSMKDLGRLHYFLGLKAIFTAQGLSLTQTKYAFDLLQRTNMSHAKPCTSPATSGKKLAMFDGDHLPDPIEYRSVVGALQYLTLTRPDLSFAVNQAWSFDDRRSTGGYYVYLGANLISWNAKKQSIVSRSSIESEYRQLAHTAVEISWLRHLMKDLRVFLPTPIIWCDNFSSISLASNPVMHARTKHLEVDYHYVREKVVHKELDICYICSDDQVVDVFTKELSTPRFEKPKAKLMVRQRPIILQRCINQVIKPPDHPPNQAKSVID</sequence>
<name>A0A2N9H4G9_FAGSY</name>
<dbReference type="AlphaFoldDB" id="A0A2N9H4G9"/>
<dbReference type="EMBL" id="OIVN01003190">
    <property type="protein sequence ID" value="SPD09397.1"/>
    <property type="molecule type" value="Genomic_DNA"/>
</dbReference>
<dbReference type="Pfam" id="PF07727">
    <property type="entry name" value="RVT_2"/>
    <property type="match status" value="1"/>
</dbReference>
<protein>
    <recommendedName>
        <fullName evidence="1">Reverse transcriptase Ty1/copia-type domain-containing protein</fullName>
    </recommendedName>
</protein>
<dbReference type="SUPFAM" id="SSF56672">
    <property type="entry name" value="DNA/RNA polymerases"/>
    <property type="match status" value="1"/>
</dbReference>
<accession>A0A2N9H4G9</accession>
<dbReference type="PANTHER" id="PTHR11439:SF463">
    <property type="entry name" value="REVERSE TRANSCRIPTASE TY1_COPIA-TYPE DOMAIN-CONTAINING PROTEIN"/>
    <property type="match status" value="1"/>
</dbReference>
<dbReference type="CDD" id="cd09272">
    <property type="entry name" value="RNase_HI_RT_Ty1"/>
    <property type="match status" value="1"/>
</dbReference>
<feature type="domain" description="Reverse transcriptase Ty1/copia-type" evidence="1">
    <location>
        <begin position="13"/>
        <end position="253"/>
    </location>
</feature>
<reference evidence="2" key="1">
    <citation type="submission" date="2018-02" db="EMBL/GenBank/DDBJ databases">
        <authorList>
            <person name="Cohen D.B."/>
            <person name="Kent A.D."/>
        </authorList>
    </citation>
    <scope>NUCLEOTIDE SEQUENCE</scope>
</reference>
<dbReference type="InterPro" id="IPR043502">
    <property type="entry name" value="DNA/RNA_pol_sf"/>
</dbReference>
<organism evidence="2">
    <name type="scientific">Fagus sylvatica</name>
    <name type="common">Beechnut</name>
    <dbReference type="NCBI Taxonomy" id="28930"/>
    <lineage>
        <taxon>Eukaryota</taxon>
        <taxon>Viridiplantae</taxon>
        <taxon>Streptophyta</taxon>
        <taxon>Embryophyta</taxon>
        <taxon>Tracheophyta</taxon>
        <taxon>Spermatophyta</taxon>
        <taxon>Magnoliopsida</taxon>
        <taxon>eudicotyledons</taxon>
        <taxon>Gunneridae</taxon>
        <taxon>Pentapetalae</taxon>
        <taxon>rosids</taxon>
        <taxon>fabids</taxon>
        <taxon>Fagales</taxon>
        <taxon>Fagaceae</taxon>
        <taxon>Fagus</taxon>
    </lineage>
</organism>
<evidence type="ECO:0000259" key="1">
    <source>
        <dbReference type="Pfam" id="PF07727"/>
    </source>
</evidence>
<dbReference type="PANTHER" id="PTHR11439">
    <property type="entry name" value="GAG-POL-RELATED RETROTRANSPOSON"/>
    <property type="match status" value="1"/>
</dbReference>
<gene>
    <name evidence="2" type="ORF">FSB_LOCUS37279</name>
</gene>
<evidence type="ECO:0000313" key="2">
    <source>
        <dbReference type="EMBL" id="SPD09397.1"/>
    </source>
</evidence>